<feature type="compositionally biased region" description="Basic and acidic residues" evidence="1">
    <location>
        <begin position="50"/>
        <end position="66"/>
    </location>
</feature>
<reference evidence="3" key="2">
    <citation type="journal article" date="2008" name="Nucleic Acids Res.">
        <title>The rice annotation project database (RAP-DB): 2008 update.</title>
        <authorList>
            <consortium name="The rice annotation project (RAP)"/>
        </authorList>
    </citation>
    <scope>GENOME REANNOTATION</scope>
    <source>
        <strain evidence="3">cv. Nipponbare</strain>
    </source>
</reference>
<gene>
    <name evidence="2" type="primary">P0685G12.22</name>
</gene>
<feature type="compositionally biased region" description="Polar residues" evidence="1">
    <location>
        <begin position="140"/>
        <end position="158"/>
    </location>
</feature>
<reference evidence="3" key="1">
    <citation type="journal article" date="2005" name="Nature">
        <title>The map-based sequence of the rice genome.</title>
        <authorList>
            <consortium name="International rice genome sequencing project (IRGSP)"/>
            <person name="Matsumoto T."/>
            <person name="Wu J."/>
            <person name="Kanamori H."/>
            <person name="Katayose Y."/>
            <person name="Fujisawa M."/>
            <person name="Namiki N."/>
            <person name="Mizuno H."/>
            <person name="Yamamoto K."/>
            <person name="Antonio B.A."/>
            <person name="Baba T."/>
            <person name="Sakata K."/>
            <person name="Nagamura Y."/>
            <person name="Aoki H."/>
            <person name="Arikawa K."/>
            <person name="Arita K."/>
            <person name="Bito T."/>
            <person name="Chiden Y."/>
            <person name="Fujitsuka N."/>
            <person name="Fukunaka R."/>
            <person name="Hamada M."/>
            <person name="Harada C."/>
            <person name="Hayashi A."/>
            <person name="Hijishita S."/>
            <person name="Honda M."/>
            <person name="Hosokawa S."/>
            <person name="Ichikawa Y."/>
            <person name="Idonuma A."/>
            <person name="Iijima M."/>
            <person name="Ikeda M."/>
            <person name="Ikeno M."/>
            <person name="Ito K."/>
            <person name="Ito S."/>
            <person name="Ito T."/>
            <person name="Ito Y."/>
            <person name="Ito Y."/>
            <person name="Iwabuchi A."/>
            <person name="Kamiya K."/>
            <person name="Karasawa W."/>
            <person name="Kurita K."/>
            <person name="Katagiri S."/>
            <person name="Kikuta A."/>
            <person name="Kobayashi H."/>
            <person name="Kobayashi N."/>
            <person name="Machita K."/>
            <person name="Maehara T."/>
            <person name="Masukawa M."/>
            <person name="Mizubayashi T."/>
            <person name="Mukai Y."/>
            <person name="Nagasaki H."/>
            <person name="Nagata Y."/>
            <person name="Naito S."/>
            <person name="Nakashima M."/>
            <person name="Nakama Y."/>
            <person name="Nakamichi Y."/>
            <person name="Nakamura M."/>
            <person name="Meguro A."/>
            <person name="Negishi M."/>
            <person name="Ohta I."/>
            <person name="Ohta T."/>
            <person name="Okamoto M."/>
            <person name="Ono N."/>
            <person name="Saji S."/>
            <person name="Sakaguchi M."/>
            <person name="Sakai K."/>
            <person name="Shibata M."/>
            <person name="Shimokawa T."/>
            <person name="Song J."/>
            <person name="Takazaki Y."/>
            <person name="Terasawa K."/>
            <person name="Tsugane M."/>
            <person name="Tsuji K."/>
            <person name="Ueda S."/>
            <person name="Waki K."/>
            <person name="Yamagata H."/>
            <person name="Yamamoto M."/>
            <person name="Yamamoto S."/>
            <person name="Yamane H."/>
            <person name="Yoshiki S."/>
            <person name="Yoshihara R."/>
            <person name="Yukawa K."/>
            <person name="Zhong H."/>
            <person name="Yano M."/>
            <person name="Yuan Q."/>
            <person name="Ouyang S."/>
            <person name="Liu J."/>
            <person name="Jones K.M."/>
            <person name="Gansberger K."/>
            <person name="Moffat K."/>
            <person name="Hill J."/>
            <person name="Bera J."/>
            <person name="Fadrosh D."/>
            <person name="Jin S."/>
            <person name="Johri S."/>
            <person name="Kim M."/>
            <person name="Overton L."/>
            <person name="Reardon M."/>
            <person name="Tsitrin T."/>
            <person name="Vuong H."/>
            <person name="Weaver B."/>
            <person name="Ciecko A."/>
            <person name="Tallon L."/>
            <person name="Jackson J."/>
            <person name="Pai G."/>
            <person name="Aken S.V."/>
            <person name="Utterback T."/>
            <person name="Reidmuller S."/>
            <person name="Feldblyum T."/>
            <person name="Hsiao J."/>
            <person name="Zismann V."/>
            <person name="Iobst S."/>
            <person name="de Vazeille A.R."/>
            <person name="Buell C.R."/>
            <person name="Ying K."/>
            <person name="Li Y."/>
            <person name="Lu T."/>
            <person name="Huang Y."/>
            <person name="Zhao Q."/>
            <person name="Feng Q."/>
            <person name="Zhang L."/>
            <person name="Zhu J."/>
            <person name="Weng Q."/>
            <person name="Mu J."/>
            <person name="Lu Y."/>
            <person name="Fan D."/>
            <person name="Liu Y."/>
            <person name="Guan J."/>
            <person name="Zhang Y."/>
            <person name="Yu S."/>
            <person name="Liu X."/>
            <person name="Zhang Y."/>
            <person name="Hong G."/>
            <person name="Han B."/>
            <person name="Choisne N."/>
            <person name="Demange N."/>
            <person name="Orjeda G."/>
            <person name="Samain S."/>
            <person name="Cattolico L."/>
            <person name="Pelletier E."/>
            <person name="Couloux A."/>
            <person name="Segurens B."/>
            <person name="Wincker P."/>
            <person name="D'Hont A."/>
            <person name="Scarpelli C."/>
            <person name="Weissenbach J."/>
            <person name="Salanoubat M."/>
            <person name="Quetier F."/>
            <person name="Yu Y."/>
            <person name="Kim H.R."/>
            <person name="Rambo T."/>
            <person name="Currie J."/>
            <person name="Collura K."/>
            <person name="Luo M."/>
            <person name="Yang T."/>
            <person name="Ammiraju J.S.S."/>
            <person name="Engler F."/>
            <person name="Soderlund C."/>
            <person name="Wing R.A."/>
            <person name="Palmer L.E."/>
            <person name="de la Bastide M."/>
            <person name="Spiegel L."/>
            <person name="Nascimento L."/>
            <person name="Zutavern T."/>
            <person name="O'Shaughnessy A."/>
            <person name="Dike S."/>
            <person name="Dedhia N."/>
            <person name="Preston R."/>
            <person name="Balija V."/>
            <person name="McCombie W.R."/>
            <person name="Chow T."/>
            <person name="Chen H."/>
            <person name="Chung M."/>
            <person name="Chen C."/>
            <person name="Shaw J."/>
            <person name="Wu H."/>
            <person name="Hsiao K."/>
            <person name="Chao Y."/>
            <person name="Chu M."/>
            <person name="Cheng C."/>
            <person name="Hour A."/>
            <person name="Lee P."/>
            <person name="Lin S."/>
            <person name="Lin Y."/>
            <person name="Liou J."/>
            <person name="Liu S."/>
            <person name="Hsing Y."/>
            <person name="Raghuvanshi S."/>
            <person name="Mohanty A."/>
            <person name="Bharti A.K."/>
            <person name="Gaur A."/>
            <person name="Gupta V."/>
            <person name="Kumar D."/>
            <person name="Ravi V."/>
            <person name="Vij S."/>
            <person name="Kapur A."/>
            <person name="Khurana P."/>
            <person name="Khurana P."/>
            <person name="Khurana J.P."/>
            <person name="Tyagi A.K."/>
            <person name="Gaikwad K."/>
            <person name="Singh A."/>
            <person name="Dalal V."/>
            <person name="Srivastava S."/>
            <person name="Dixit A."/>
            <person name="Pal A.K."/>
            <person name="Ghazi I.A."/>
            <person name="Yadav M."/>
            <person name="Pandit A."/>
            <person name="Bhargava A."/>
            <person name="Sureshbabu K."/>
            <person name="Batra K."/>
            <person name="Sharma T.R."/>
            <person name="Mohapatra T."/>
            <person name="Singh N.K."/>
            <person name="Messing J."/>
            <person name="Nelson A.B."/>
            <person name="Fuks G."/>
            <person name="Kavchok S."/>
            <person name="Keizer G."/>
            <person name="Linton E."/>
            <person name="Llaca V."/>
            <person name="Song R."/>
            <person name="Tanyolac B."/>
            <person name="Young S."/>
            <person name="Ho-Il K."/>
            <person name="Hahn J.H."/>
            <person name="Sangsakoo G."/>
            <person name="Vanavichit A."/>
            <person name="de Mattos Luiz.A.T."/>
            <person name="Zimmer P.D."/>
            <person name="Malone G."/>
            <person name="Dellagostin O."/>
            <person name="de Oliveira A.C."/>
            <person name="Bevan M."/>
            <person name="Bancroft I."/>
            <person name="Minx P."/>
            <person name="Cordum H."/>
            <person name="Wilson R."/>
            <person name="Cheng Z."/>
            <person name="Jin W."/>
            <person name="Jiang J."/>
            <person name="Leong S.A."/>
            <person name="Iwama H."/>
            <person name="Gojobori T."/>
            <person name="Itoh T."/>
            <person name="Niimura Y."/>
            <person name="Fujii Y."/>
            <person name="Habara T."/>
            <person name="Sakai H."/>
            <person name="Sato Y."/>
            <person name="Wilson G."/>
            <person name="Kumar K."/>
            <person name="McCouch S."/>
            <person name="Juretic N."/>
            <person name="Hoen D."/>
            <person name="Wright S."/>
            <person name="Bruskiewich R."/>
            <person name="Bureau T."/>
            <person name="Miyao A."/>
            <person name="Hirochika H."/>
            <person name="Nishikawa T."/>
            <person name="Kadowaki K."/>
            <person name="Sugiura M."/>
            <person name="Burr B."/>
            <person name="Sasaki T."/>
        </authorList>
    </citation>
    <scope>NUCLEOTIDE SEQUENCE [LARGE SCALE GENOMIC DNA]</scope>
    <source>
        <strain evidence="3">cv. Nipponbare</strain>
    </source>
</reference>
<sequence length="292" mass="33958">MDSDEKEKKKNKQIITEKMEINRLNSTKTNLPGLVSERESLKNTNWQNKETMKKEQSGIKSDGQNKKDMNLQNLENIKRRTKMAQSGIKSDGQNKKDMNLQNLENIKRRTKMAQSRLVSDSESLKNANLQNNETMKKEQSGTTVTQGADRTKSQVTGNRTEELRRKKTVEGSHYLQDFEKCKKSGTIGSEMCENKAQLLYDQYTFLNENERLGGQMSYTNLMQQIIQSPRVSLQANENSMILATSRFSPQESHQHDRLYEEQISTEHWSYEEFDRLYNNSNMVTWTEVIFSN</sequence>
<proteinExistence type="predicted"/>
<evidence type="ECO:0000313" key="2">
    <source>
        <dbReference type="EMBL" id="BAD13033.1"/>
    </source>
</evidence>
<dbReference type="AlphaFoldDB" id="Q6Z5L6"/>
<dbReference type="EMBL" id="AP005113">
    <property type="protein sequence ID" value="BAD13033.1"/>
    <property type="molecule type" value="Genomic_DNA"/>
</dbReference>
<dbReference type="Proteomes" id="UP000000763">
    <property type="component" value="Chromosome 2"/>
</dbReference>
<protein>
    <submittedName>
        <fullName evidence="2">Far-red impaired response-like</fullName>
    </submittedName>
</protein>
<feature type="region of interest" description="Disordered" evidence="1">
    <location>
        <begin position="134"/>
        <end position="160"/>
    </location>
</feature>
<organism evidence="2 3">
    <name type="scientific">Oryza sativa subsp. japonica</name>
    <name type="common">Rice</name>
    <dbReference type="NCBI Taxonomy" id="39947"/>
    <lineage>
        <taxon>Eukaryota</taxon>
        <taxon>Viridiplantae</taxon>
        <taxon>Streptophyta</taxon>
        <taxon>Embryophyta</taxon>
        <taxon>Tracheophyta</taxon>
        <taxon>Spermatophyta</taxon>
        <taxon>Magnoliopsida</taxon>
        <taxon>Liliopsida</taxon>
        <taxon>Poales</taxon>
        <taxon>Poaceae</taxon>
        <taxon>BOP clade</taxon>
        <taxon>Oryzoideae</taxon>
        <taxon>Oryzeae</taxon>
        <taxon>Oryzinae</taxon>
        <taxon>Oryza</taxon>
        <taxon>Oryza sativa</taxon>
    </lineage>
</organism>
<evidence type="ECO:0000313" key="3">
    <source>
        <dbReference type="Proteomes" id="UP000000763"/>
    </source>
</evidence>
<feature type="region of interest" description="Disordered" evidence="1">
    <location>
        <begin position="26"/>
        <end position="66"/>
    </location>
</feature>
<accession>Q6Z5L6</accession>
<evidence type="ECO:0000256" key="1">
    <source>
        <dbReference type="SAM" id="MobiDB-lite"/>
    </source>
</evidence>
<name>Q6Z5L6_ORYSJ</name>